<evidence type="ECO:0000313" key="2">
    <source>
        <dbReference type="Proteomes" id="UP000268867"/>
    </source>
</evidence>
<keyword evidence="2" id="KW-1185">Reference proteome</keyword>
<organism evidence="1 2">
    <name type="scientific">Streptococcus phage CHPC572</name>
    <dbReference type="NCBI Taxonomy" id="2365035"/>
    <lineage>
        <taxon>Viruses</taxon>
        <taxon>Duplodnaviria</taxon>
        <taxon>Heunggongvirae</taxon>
        <taxon>Uroviricota</taxon>
        <taxon>Caudoviricetes</taxon>
        <taxon>Aliceevansviridae</taxon>
        <taxon>Moineauvirus</taxon>
        <taxon>Moineauvirus CHPC572</taxon>
    </lineage>
</organism>
<proteinExistence type="predicted"/>
<protein>
    <submittedName>
        <fullName evidence="1">Uncharacterized protein</fullName>
    </submittedName>
</protein>
<reference evidence="1 2" key="1">
    <citation type="submission" date="2018-09" db="EMBL/GenBank/DDBJ databases">
        <title>A comparative genomics approach for identifying host-range determinants of bacteriophages infecting Streptococcus thermophilus.</title>
        <authorList>
            <person name="Szymczak P."/>
            <person name="Rau M.H."/>
            <person name="Monteiro J.M."/>
            <person name="de Pinho M.G."/>
            <person name="Filipe S.R."/>
            <person name="Vogensen F.K."/>
            <person name="Zeidan A."/>
            <person name="Janzen T."/>
        </authorList>
    </citation>
    <scope>NUCLEOTIDE SEQUENCE [LARGE SCALE GENOMIC DNA]</scope>
</reference>
<evidence type="ECO:0000313" key="1">
    <source>
        <dbReference type="EMBL" id="AZF90391.1"/>
    </source>
</evidence>
<gene>
    <name evidence="1" type="ORF">CHPC572_0047</name>
</gene>
<name>A0A3G8F6F5_9CAUD</name>
<dbReference type="InterPro" id="IPR009774">
    <property type="entry name" value="Phage_7201_Orf18"/>
</dbReference>
<dbReference type="EMBL" id="MH937458">
    <property type="protein sequence ID" value="AZF90391.1"/>
    <property type="molecule type" value="Genomic_DNA"/>
</dbReference>
<sequence length="268" mass="31595">MRFYCYPYLQLGYDVEECLKTTFRGITTQRNNTMKKYEYAGLTKELHQRLTLEFDALRDKYPRKLTKYIMETKKCNRMEARKYFQRFDNVVKERSKLSPSTLDDMSEYITDGLANDLENYLSKHCFSSSVKCRPDTDKRNAGLPEELFKQYYEEIKSLKAKYPNSFTAYIMEVKGCSYNEANSIRTAICTVYSESGNLTPRKVIQLEGLLSRELFGKIAKYVFNKYEWPESLDEEVNRIFLEYRTKGNLGSDKESVKRALYKAIYMGL</sequence>
<dbReference type="Pfam" id="PF07067">
    <property type="entry name" value="DUF1340"/>
    <property type="match status" value="1"/>
</dbReference>
<accession>A0A3G8F6F5</accession>
<dbReference type="Proteomes" id="UP000268867">
    <property type="component" value="Segment"/>
</dbReference>